<feature type="domain" description="Carrier" evidence="3">
    <location>
        <begin position="9"/>
        <end position="86"/>
    </location>
</feature>
<dbReference type="SUPFAM" id="SSF47336">
    <property type="entry name" value="ACP-like"/>
    <property type="match status" value="1"/>
</dbReference>
<dbReference type="InterPro" id="IPR036736">
    <property type="entry name" value="ACP-like_sf"/>
</dbReference>
<dbReference type="PROSITE" id="PS50075">
    <property type="entry name" value="CARRIER"/>
    <property type="match status" value="1"/>
</dbReference>
<proteinExistence type="predicted"/>
<evidence type="ECO:0000259" key="3">
    <source>
        <dbReference type="PROSITE" id="PS50075"/>
    </source>
</evidence>
<name>A0A346GB45_9NOST</name>
<keyword evidence="2" id="KW-0597">Phosphoprotein</keyword>
<sequence>MTINTENITSTEQIQDWLVSYMADMLEIATNEVDIRMLFDEYGLDSSMTIGMIGDLETWLGCNLDPTLVYDYSTIEDLAKHLGSNLISDNLL</sequence>
<protein>
    <submittedName>
        <fullName evidence="4">PuwD</fullName>
    </submittedName>
</protein>
<evidence type="ECO:0000313" key="4">
    <source>
        <dbReference type="EMBL" id="AXN93599.1"/>
    </source>
</evidence>
<dbReference type="Gene3D" id="1.10.1200.10">
    <property type="entry name" value="ACP-like"/>
    <property type="match status" value="1"/>
</dbReference>
<dbReference type="InterPro" id="IPR006162">
    <property type="entry name" value="Ppantetheine_attach_site"/>
</dbReference>
<dbReference type="Pfam" id="PF00550">
    <property type="entry name" value="PP-binding"/>
    <property type="match status" value="1"/>
</dbReference>
<dbReference type="PROSITE" id="PS00012">
    <property type="entry name" value="PHOSPHOPANTETHEINE"/>
    <property type="match status" value="1"/>
</dbReference>
<dbReference type="InterPro" id="IPR009081">
    <property type="entry name" value="PP-bd_ACP"/>
</dbReference>
<dbReference type="SMART" id="SM00823">
    <property type="entry name" value="PKS_PP"/>
    <property type="match status" value="1"/>
</dbReference>
<gene>
    <name evidence="4" type="primary">puwD</name>
</gene>
<reference evidence="4" key="1">
    <citation type="submission" date="2018-05" db="EMBL/GenBank/DDBJ databases">
        <title>The structural diversity of cytotoxic puwainaphycin and minutissamide lipopeptides is generated by a common biosynthetic pathway employing two alternative starter modules.</title>
        <authorList>
            <person name="Mares J."/>
            <person name="Hajek J."/>
            <person name="Urajova P."/>
            <person name="Kust A."/>
            <person name="Jokela J."/>
            <person name="Saurav K."/>
            <person name="Galica T."/>
            <person name="Capkova K."/>
            <person name="Mattila A."/>
            <person name="Haapaniemi E."/>
            <person name="Permi P."/>
            <person name="Mysterud I."/>
            <person name="Skulberg O.M."/>
            <person name="Karlsen J."/>
            <person name="Fewer D.P."/>
            <person name="Sivonen K."/>
            <person name="Tonnesen H.H."/>
            <person name="Hrouzek P."/>
        </authorList>
    </citation>
    <scope>NUCLEOTIDE SEQUENCE</scope>
    <source>
        <strain evidence="4">UTEX B 1613</strain>
    </source>
</reference>
<accession>A0A346GB45</accession>
<dbReference type="SMART" id="SM01294">
    <property type="entry name" value="PKS_PP_betabranch"/>
    <property type="match status" value="1"/>
</dbReference>
<dbReference type="AlphaFoldDB" id="A0A346GB45"/>
<evidence type="ECO:0000256" key="1">
    <source>
        <dbReference type="ARBA" id="ARBA00022450"/>
    </source>
</evidence>
<dbReference type="EMBL" id="MH325199">
    <property type="protein sequence ID" value="AXN93599.1"/>
    <property type="molecule type" value="Genomic_DNA"/>
</dbReference>
<keyword evidence="1" id="KW-0596">Phosphopantetheine</keyword>
<dbReference type="GO" id="GO:0031177">
    <property type="term" value="F:phosphopantetheine binding"/>
    <property type="evidence" value="ECO:0007669"/>
    <property type="project" value="InterPro"/>
</dbReference>
<dbReference type="InterPro" id="IPR020806">
    <property type="entry name" value="PKS_PP-bd"/>
</dbReference>
<evidence type="ECO:0000256" key="2">
    <source>
        <dbReference type="ARBA" id="ARBA00022553"/>
    </source>
</evidence>
<organism evidence="4">
    <name type="scientific">Anabaena minutissima UTEX B 1613</name>
    <dbReference type="NCBI Taxonomy" id="2303153"/>
    <lineage>
        <taxon>Bacteria</taxon>
        <taxon>Bacillati</taxon>
        <taxon>Cyanobacteriota</taxon>
        <taxon>Cyanophyceae</taxon>
        <taxon>Nostocales</taxon>
        <taxon>Nostocaceae</taxon>
        <taxon>Anabaena</taxon>
    </lineage>
</organism>